<dbReference type="PANTHER" id="PTHR47978">
    <property type="match status" value="1"/>
</dbReference>
<dbReference type="GO" id="GO:0005525">
    <property type="term" value="F:GTP binding"/>
    <property type="evidence" value="ECO:0007669"/>
    <property type="project" value="InterPro"/>
</dbReference>
<dbReference type="InterPro" id="IPR005225">
    <property type="entry name" value="Small_GTP-bd"/>
</dbReference>
<dbReference type="SUPFAM" id="SSF52540">
    <property type="entry name" value="P-loop containing nucleoside triphosphate hydrolases"/>
    <property type="match status" value="1"/>
</dbReference>
<dbReference type="SMART" id="SM00176">
    <property type="entry name" value="RAN"/>
    <property type="match status" value="1"/>
</dbReference>
<dbReference type="HOGENOM" id="CLU_041217_10_4_1"/>
<sequence>MATMGEDDAPELPKKSPVPGQIDDSDGEDDIEDKVIKIVVVGDGASGKTSICQRFAKESFDKSYHQTLGLDFFSRRIMLPQEMQVLVQVWDIGGQSIAGEMIDKYLTGANIVFFVYDVTNSKSFENVGDWLSVVKKNLKGSENDVKLVLMGNKTDLEERRVVPVDSHRNFSNSNNMMPTYVSAKTGDTVYMIFRQAVADCLKIGLSRAEIESDIDIVQGSVIEATKVGGKVADGVGDTRKVHFVEDKDTAQVQRSDQSRNTSVCSIS</sequence>
<gene>
    <name evidence="4" type="primary">Cre-rab-28</name>
    <name evidence="4" type="ORF">CRE_14141</name>
</gene>
<dbReference type="Pfam" id="PF00071">
    <property type="entry name" value="Ras"/>
    <property type="match status" value="1"/>
</dbReference>
<dbReference type="STRING" id="31234.E3MRH4"/>
<dbReference type="PRINTS" id="PR00449">
    <property type="entry name" value="RASTRNSFRMNG"/>
</dbReference>
<evidence type="ECO:0000256" key="3">
    <source>
        <dbReference type="SAM" id="MobiDB-lite"/>
    </source>
</evidence>
<feature type="compositionally biased region" description="Acidic residues" evidence="3">
    <location>
        <begin position="1"/>
        <end position="10"/>
    </location>
</feature>
<reference evidence="4" key="1">
    <citation type="submission" date="2007-07" db="EMBL/GenBank/DDBJ databases">
        <title>PCAP assembly of the Caenorhabditis remanei genome.</title>
        <authorList>
            <consortium name="The Caenorhabditis remanei Sequencing Consortium"/>
            <person name="Wilson R.K."/>
        </authorList>
    </citation>
    <scope>NUCLEOTIDE SEQUENCE [LARGE SCALE GENOMIC DNA]</scope>
    <source>
        <strain evidence="4">PB4641</strain>
    </source>
</reference>
<dbReference type="EMBL" id="DS268469">
    <property type="protein sequence ID" value="EFP07863.1"/>
    <property type="molecule type" value="Genomic_DNA"/>
</dbReference>
<organism evidence="5">
    <name type="scientific">Caenorhabditis remanei</name>
    <name type="common">Caenorhabditis vulgaris</name>
    <dbReference type="NCBI Taxonomy" id="31234"/>
    <lineage>
        <taxon>Eukaryota</taxon>
        <taxon>Metazoa</taxon>
        <taxon>Ecdysozoa</taxon>
        <taxon>Nematoda</taxon>
        <taxon>Chromadorea</taxon>
        <taxon>Rhabditida</taxon>
        <taxon>Rhabditina</taxon>
        <taxon>Rhabditomorpha</taxon>
        <taxon>Rhabditoidea</taxon>
        <taxon>Rhabditidae</taxon>
        <taxon>Peloderinae</taxon>
        <taxon>Caenorhabditis</taxon>
    </lineage>
</organism>
<dbReference type="PROSITE" id="PS51421">
    <property type="entry name" value="RAS"/>
    <property type="match status" value="1"/>
</dbReference>
<dbReference type="Gene3D" id="3.40.50.300">
    <property type="entry name" value="P-loop containing nucleotide triphosphate hydrolases"/>
    <property type="match status" value="1"/>
</dbReference>
<evidence type="ECO:0000256" key="1">
    <source>
        <dbReference type="ARBA" id="ARBA00006270"/>
    </source>
</evidence>
<dbReference type="SMART" id="SM00174">
    <property type="entry name" value="RHO"/>
    <property type="match status" value="1"/>
</dbReference>
<dbReference type="eggNOG" id="KOG0078">
    <property type="taxonomic scope" value="Eukaryota"/>
</dbReference>
<dbReference type="FunFam" id="3.40.50.300:FF:001508">
    <property type="entry name" value="Small GTP-binding protein Rab28, putative"/>
    <property type="match status" value="1"/>
</dbReference>
<dbReference type="AlphaFoldDB" id="E3MRH4"/>
<feature type="region of interest" description="Disordered" evidence="3">
    <location>
        <begin position="1"/>
        <end position="28"/>
    </location>
</feature>
<name>E3MRH4_CAERE</name>
<evidence type="ECO:0000256" key="2">
    <source>
        <dbReference type="ARBA" id="ARBA00022741"/>
    </source>
</evidence>
<dbReference type="FunCoup" id="E3MRH4">
    <property type="interactions" value="1294"/>
</dbReference>
<dbReference type="NCBIfam" id="TIGR00231">
    <property type="entry name" value="small_GTP"/>
    <property type="match status" value="1"/>
</dbReference>
<proteinExistence type="inferred from homology"/>
<dbReference type="SMART" id="SM00175">
    <property type="entry name" value="RAB"/>
    <property type="match status" value="1"/>
</dbReference>
<comment type="similarity">
    <text evidence="1">Belongs to the small GTPase superfamily. Rab family.</text>
</comment>
<dbReference type="Proteomes" id="UP000008281">
    <property type="component" value="Unassembled WGS sequence"/>
</dbReference>
<keyword evidence="2" id="KW-0547">Nucleotide-binding</keyword>
<protein>
    <submittedName>
        <fullName evidence="4">CRE-RAB-28 protein</fullName>
    </submittedName>
</protein>
<evidence type="ECO:0000313" key="4">
    <source>
        <dbReference type="EMBL" id="EFP07863.1"/>
    </source>
</evidence>
<accession>E3MRH4</accession>
<dbReference type="OMA" id="YKNVNLH"/>
<dbReference type="InterPro" id="IPR027417">
    <property type="entry name" value="P-loop_NTPase"/>
</dbReference>
<dbReference type="InterPro" id="IPR001806">
    <property type="entry name" value="Small_GTPase"/>
</dbReference>
<keyword evidence="5" id="KW-1185">Reference proteome</keyword>
<dbReference type="OrthoDB" id="6585768at2759"/>
<evidence type="ECO:0000313" key="5">
    <source>
        <dbReference type="Proteomes" id="UP000008281"/>
    </source>
</evidence>
<dbReference type="PROSITE" id="PS51419">
    <property type="entry name" value="RAB"/>
    <property type="match status" value="1"/>
</dbReference>
<dbReference type="GO" id="GO:0003924">
    <property type="term" value="F:GTPase activity"/>
    <property type="evidence" value="ECO:0007669"/>
    <property type="project" value="InterPro"/>
</dbReference>
<dbReference type="SMART" id="SM00173">
    <property type="entry name" value="RAS"/>
    <property type="match status" value="1"/>
</dbReference>